<evidence type="ECO:0000256" key="5">
    <source>
        <dbReference type="ARBA" id="ARBA00023204"/>
    </source>
</evidence>
<evidence type="ECO:0000256" key="10">
    <source>
        <dbReference type="SAM" id="Coils"/>
    </source>
</evidence>
<dbReference type="InterPro" id="IPR023170">
    <property type="entry name" value="HhH_base_excis_C"/>
</dbReference>
<name>A0A1J1H7H7_PLARL</name>
<dbReference type="GO" id="GO:0140078">
    <property type="term" value="F:class I DNA-(apurinic or apyrimidinic site) endonuclease activity"/>
    <property type="evidence" value="ECO:0007669"/>
    <property type="project" value="UniProtKB-EC"/>
</dbReference>
<evidence type="ECO:0000256" key="6">
    <source>
        <dbReference type="ARBA" id="ARBA00023239"/>
    </source>
</evidence>
<dbReference type="OMA" id="ECKIKNG"/>
<keyword evidence="4" id="KW-0378">Hydrolase</keyword>
<dbReference type="SUPFAM" id="SSF48150">
    <property type="entry name" value="DNA-glycosylase"/>
    <property type="match status" value="1"/>
</dbReference>
<dbReference type="RefSeq" id="XP_028532389.1">
    <property type="nucleotide sequence ID" value="XM_028675840.1"/>
</dbReference>
<dbReference type="EC" id="4.2.99.18" evidence="2"/>
<dbReference type="Proteomes" id="UP000220158">
    <property type="component" value="Chromosome 7"/>
</dbReference>
<dbReference type="CDD" id="cd00056">
    <property type="entry name" value="ENDO3c"/>
    <property type="match status" value="1"/>
</dbReference>
<proteinExistence type="inferred from homology"/>
<dbReference type="InterPro" id="IPR052054">
    <property type="entry name" value="Oxidative_DNA_repair_enzyme"/>
</dbReference>
<dbReference type="VEuPathDB" id="PlasmoDB:PRELSG_0714600"/>
<keyword evidence="6 12" id="KW-0456">Lyase</keyword>
<reference evidence="12 13" key="1">
    <citation type="submission" date="2015-04" db="EMBL/GenBank/DDBJ databases">
        <authorList>
            <consortium name="Pathogen Informatics"/>
        </authorList>
    </citation>
    <scope>NUCLEOTIDE SEQUENCE [LARGE SCALE GENOMIC DNA]</scope>
    <source>
        <strain evidence="12 13">SGS1</strain>
    </source>
</reference>
<evidence type="ECO:0000256" key="9">
    <source>
        <dbReference type="ARBA" id="ARBA00044632"/>
    </source>
</evidence>
<evidence type="ECO:0000256" key="1">
    <source>
        <dbReference type="ARBA" id="ARBA00010679"/>
    </source>
</evidence>
<dbReference type="InterPro" id="IPR012904">
    <property type="entry name" value="OGG_N"/>
</dbReference>
<keyword evidence="8" id="KW-0326">Glycosidase</keyword>
<evidence type="ECO:0000313" key="13">
    <source>
        <dbReference type="Proteomes" id="UP000220158"/>
    </source>
</evidence>
<evidence type="ECO:0000256" key="7">
    <source>
        <dbReference type="ARBA" id="ARBA00023268"/>
    </source>
</evidence>
<evidence type="ECO:0000259" key="11">
    <source>
        <dbReference type="SMART" id="SM00478"/>
    </source>
</evidence>
<dbReference type="GO" id="GO:0034039">
    <property type="term" value="F:8-oxo-7,8-dihydroguanine DNA N-glycosylase activity"/>
    <property type="evidence" value="ECO:0007669"/>
    <property type="project" value="TreeGrafter"/>
</dbReference>
<dbReference type="Gene3D" id="1.10.1670.10">
    <property type="entry name" value="Helix-hairpin-Helix base-excision DNA repair enzymes (C-terminal)"/>
    <property type="match status" value="1"/>
</dbReference>
<dbReference type="GO" id="GO:0006289">
    <property type="term" value="P:nucleotide-excision repair"/>
    <property type="evidence" value="ECO:0007669"/>
    <property type="project" value="InterPro"/>
</dbReference>
<evidence type="ECO:0000256" key="3">
    <source>
        <dbReference type="ARBA" id="ARBA00022763"/>
    </source>
</evidence>
<dbReference type="InterPro" id="IPR003265">
    <property type="entry name" value="HhH-GPD_domain"/>
</dbReference>
<gene>
    <name evidence="12" type="primary">OGG1</name>
    <name evidence="12" type="ORF">PRELSG_0714600</name>
</gene>
<keyword evidence="13" id="KW-1185">Reference proteome</keyword>
<dbReference type="KEGG" id="prel:PRELSG_0714600"/>
<sequence>MKIYHIFLILAINYIYICKYINKNNQKTLNKISSTHEKKYNLKIEKMTKKNSFKIKKENIMNRKILNPQINSYTFLNNIKIAKKNKLVKISDNNLLKRKIKEEEIYTFQEKNNEAKNVYESKDLYYVIKNYEKNWYTLNVTKNDLQLMYCFLIGQEFCFSEVECNTYIGLINNKIFLFKETENNILYQCLYDNKINLLRKRINMKTLNHFNNDRDNKYEKELQDFFNLQFPLEKNIETWKKKDKRMNEISDKIRGLRILKADPIESFFAFICSTNNNIPRITLMIDCLRRRYGIFLATVIFQNNDIIIKTRKEMEYKNGKIEINSDVKKIYYENIKIKKENYENLKKNMETENDKNINKHITNYSYKSIKENVKTENDEHININIKKNSCKSIKKNIEIESDKYIKNDVQSGKDEFVYDDNKIFYENIKKKIKEERKMKIFDFYEFPKIEILSKLKEEDLRSLGFGYRSNYVIESAKMLTKMGNEKWIEDLRKEEKTKNCIDKLMKFPGIGLKVANCICLFGLNKFDCIPIDTHIYDIIYKYYNNLIENIDKNDLHVNKNTKEKANNIQIKNPQILNNVNKNNKKNCLQNVKQKKKALTKSLYIKLFTKLKNIFGPNCGWAQTILFVSELKKFDHLFE</sequence>
<dbReference type="InterPro" id="IPR011257">
    <property type="entry name" value="DNA_glycosylase"/>
</dbReference>
<feature type="coiled-coil region" evidence="10">
    <location>
        <begin position="328"/>
        <end position="359"/>
    </location>
</feature>
<organism evidence="12 13">
    <name type="scientific">Plasmodium relictum</name>
    <dbReference type="NCBI Taxonomy" id="85471"/>
    <lineage>
        <taxon>Eukaryota</taxon>
        <taxon>Sar</taxon>
        <taxon>Alveolata</taxon>
        <taxon>Apicomplexa</taxon>
        <taxon>Aconoidasida</taxon>
        <taxon>Haemosporida</taxon>
        <taxon>Plasmodiidae</taxon>
        <taxon>Plasmodium</taxon>
        <taxon>Plasmodium (Haemamoeba)</taxon>
    </lineage>
</organism>
<dbReference type="Gene3D" id="1.10.340.30">
    <property type="entry name" value="Hypothetical protein, domain 2"/>
    <property type="match status" value="1"/>
</dbReference>
<evidence type="ECO:0000313" key="12">
    <source>
        <dbReference type="EMBL" id="CRG99382.1"/>
    </source>
</evidence>
<dbReference type="GeneID" id="39735483"/>
<dbReference type="OrthoDB" id="238681at2759"/>
<dbReference type="AlphaFoldDB" id="A0A1J1H7H7"/>
<accession>A0A1J1H7H7</accession>
<keyword evidence="5" id="KW-0234">DNA repair</keyword>
<feature type="domain" description="HhH-GPD" evidence="11">
    <location>
        <begin position="413"/>
        <end position="575"/>
    </location>
</feature>
<dbReference type="GO" id="GO:0006285">
    <property type="term" value="P:base-excision repair, AP site formation"/>
    <property type="evidence" value="ECO:0007669"/>
    <property type="project" value="TreeGrafter"/>
</dbReference>
<dbReference type="EMBL" id="LN835302">
    <property type="protein sequence ID" value="CRG99382.1"/>
    <property type="molecule type" value="Genomic_DNA"/>
</dbReference>
<dbReference type="SMART" id="SM00478">
    <property type="entry name" value="ENDO3c"/>
    <property type="match status" value="1"/>
</dbReference>
<evidence type="ECO:0000256" key="8">
    <source>
        <dbReference type="ARBA" id="ARBA00023295"/>
    </source>
</evidence>
<keyword evidence="3" id="KW-0227">DNA damage</keyword>
<evidence type="ECO:0000256" key="4">
    <source>
        <dbReference type="ARBA" id="ARBA00022801"/>
    </source>
</evidence>
<dbReference type="SUPFAM" id="SSF55945">
    <property type="entry name" value="TATA-box binding protein-like"/>
    <property type="match status" value="1"/>
</dbReference>
<comment type="catalytic activity">
    <reaction evidence="9">
        <text>2'-deoxyribonucleotide-(2'-deoxyribose 5'-phosphate)-2'-deoxyribonucleotide-DNA = a 3'-end 2'-deoxyribonucleotide-(2,3-dehydro-2,3-deoxyribose 5'-phosphate)-DNA + a 5'-end 5'-phospho-2'-deoxyribonucleoside-DNA + H(+)</text>
        <dbReference type="Rhea" id="RHEA:66592"/>
        <dbReference type="Rhea" id="RHEA-COMP:13180"/>
        <dbReference type="Rhea" id="RHEA-COMP:16897"/>
        <dbReference type="Rhea" id="RHEA-COMP:17067"/>
        <dbReference type="ChEBI" id="CHEBI:15378"/>
        <dbReference type="ChEBI" id="CHEBI:136412"/>
        <dbReference type="ChEBI" id="CHEBI:157695"/>
        <dbReference type="ChEBI" id="CHEBI:167181"/>
        <dbReference type="EC" id="4.2.99.18"/>
    </reaction>
</comment>
<dbReference type="GO" id="GO:0005634">
    <property type="term" value="C:nucleus"/>
    <property type="evidence" value="ECO:0007669"/>
    <property type="project" value="TreeGrafter"/>
</dbReference>
<dbReference type="Gene3D" id="3.30.310.40">
    <property type="match status" value="1"/>
</dbReference>
<protein>
    <recommendedName>
        <fullName evidence="2">DNA-(apurinic or apyrimidinic site) lyase</fullName>
        <ecNumber evidence="2">4.2.99.18</ecNumber>
    </recommendedName>
</protein>
<dbReference type="PANTHER" id="PTHR10242:SF2">
    <property type="entry name" value="N-GLYCOSYLASE_DNA LYASE"/>
    <property type="match status" value="1"/>
</dbReference>
<dbReference type="Pfam" id="PF07934">
    <property type="entry name" value="OGG_N"/>
    <property type="match status" value="1"/>
</dbReference>
<evidence type="ECO:0000256" key="2">
    <source>
        <dbReference type="ARBA" id="ARBA00012720"/>
    </source>
</evidence>
<dbReference type="PANTHER" id="PTHR10242">
    <property type="entry name" value="8-OXOGUANINE DNA GLYCOSYLASE"/>
    <property type="match status" value="1"/>
</dbReference>
<comment type="similarity">
    <text evidence="1">Belongs to the type-1 OGG1 family.</text>
</comment>
<dbReference type="GO" id="GO:0003684">
    <property type="term" value="F:damaged DNA binding"/>
    <property type="evidence" value="ECO:0007669"/>
    <property type="project" value="InterPro"/>
</dbReference>
<keyword evidence="7" id="KW-0511">Multifunctional enzyme</keyword>
<keyword evidence="10" id="KW-0175">Coiled coil</keyword>